<dbReference type="AlphaFoldDB" id="A0A1Y1Z3U2"/>
<protein>
    <submittedName>
        <fullName evidence="1">Uncharacterized protein</fullName>
    </submittedName>
</protein>
<gene>
    <name evidence="1" type="ORF">K493DRAFT_311341</name>
</gene>
<dbReference type="Proteomes" id="UP000193498">
    <property type="component" value="Unassembled WGS sequence"/>
</dbReference>
<dbReference type="GO" id="GO:0003735">
    <property type="term" value="F:structural constituent of ribosome"/>
    <property type="evidence" value="ECO:0007669"/>
    <property type="project" value="InterPro"/>
</dbReference>
<organism evidence="1 2">
    <name type="scientific">Basidiobolus meristosporus CBS 931.73</name>
    <dbReference type="NCBI Taxonomy" id="1314790"/>
    <lineage>
        <taxon>Eukaryota</taxon>
        <taxon>Fungi</taxon>
        <taxon>Fungi incertae sedis</taxon>
        <taxon>Zoopagomycota</taxon>
        <taxon>Entomophthoromycotina</taxon>
        <taxon>Basidiobolomycetes</taxon>
        <taxon>Basidiobolales</taxon>
        <taxon>Basidiobolaceae</taxon>
        <taxon>Basidiobolus</taxon>
    </lineage>
</organism>
<proteinExistence type="predicted"/>
<comment type="caution">
    <text evidence="1">The sequence shown here is derived from an EMBL/GenBank/DDBJ whole genome shotgun (WGS) entry which is preliminary data.</text>
</comment>
<accession>A0A1Y1Z3U2</accession>
<evidence type="ECO:0000313" key="1">
    <source>
        <dbReference type="EMBL" id="ORY04647.1"/>
    </source>
</evidence>
<dbReference type="InterPro" id="IPR032053">
    <property type="entry name" value="Ribosomal_mS34"/>
</dbReference>
<name>A0A1Y1Z3U2_9FUNG</name>
<sequence length="107" mass="12344">MSSVVNKIFRTHGYPPIVRAANSNKSLFQHLNLLKDNGVGTKVTITKWLDKGYKDSYYLVTKVNLRTDLQHGKAWGVKYWKGRPETGKVQEIRGGLKFNWKPWPVRS</sequence>
<dbReference type="InParanoid" id="A0A1Y1Z3U2"/>
<dbReference type="PANTHER" id="PTHR35316:SF1">
    <property type="entry name" value="28S RIBOSOMAL S34 PROTEIN"/>
    <property type="match status" value="1"/>
</dbReference>
<dbReference type="GO" id="GO:0005739">
    <property type="term" value="C:mitochondrion"/>
    <property type="evidence" value="ECO:0007669"/>
    <property type="project" value="InterPro"/>
</dbReference>
<keyword evidence="2" id="KW-1185">Reference proteome</keyword>
<evidence type="ECO:0000313" key="2">
    <source>
        <dbReference type="Proteomes" id="UP000193498"/>
    </source>
</evidence>
<dbReference type="PANTHER" id="PTHR35316">
    <property type="entry name" value="28S RIBOSOMAL S34 PROTEIN"/>
    <property type="match status" value="1"/>
</dbReference>
<dbReference type="OrthoDB" id="16434at2759"/>
<dbReference type="EMBL" id="MCFE01000033">
    <property type="protein sequence ID" value="ORY04647.1"/>
    <property type="molecule type" value="Genomic_DNA"/>
</dbReference>
<reference evidence="1 2" key="1">
    <citation type="submission" date="2016-07" db="EMBL/GenBank/DDBJ databases">
        <title>Pervasive Adenine N6-methylation of Active Genes in Fungi.</title>
        <authorList>
            <consortium name="DOE Joint Genome Institute"/>
            <person name="Mondo S.J."/>
            <person name="Dannebaum R.O."/>
            <person name="Kuo R.C."/>
            <person name="Labutti K."/>
            <person name="Haridas S."/>
            <person name="Kuo A."/>
            <person name="Salamov A."/>
            <person name="Ahrendt S.R."/>
            <person name="Lipzen A."/>
            <person name="Sullivan W."/>
            <person name="Andreopoulos W.B."/>
            <person name="Clum A."/>
            <person name="Lindquist E."/>
            <person name="Daum C."/>
            <person name="Ramamoorthy G.K."/>
            <person name="Gryganskyi A."/>
            <person name="Culley D."/>
            <person name="Magnuson J.K."/>
            <person name="James T.Y."/>
            <person name="O'Malley M.A."/>
            <person name="Stajich J.E."/>
            <person name="Spatafora J.W."/>
            <person name="Visel A."/>
            <person name="Grigoriev I.V."/>
        </authorList>
    </citation>
    <scope>NUCLEOTIDE SEQUENCE [LARGE SCALE GENOMIC DNA]</scope>
    <source>
        <strain evidence="1 2">CBS 931.73</strain>
    </source>
</reference>
<dbReference type="Pfam" id="PF16053">
    <property type="entry name" value="MRP-S34"/>
    <property type="match status" value="1"/>
</dbReference>